<dbReference type="SUPFAM" id="SSF54637">
    <property type="entry name" value="Thioesterase/thiol ester dehydrase-isomerase"/>
    <property type="match status" value="1"/>
</dbReference>
<dbReference type="CDD" id="cd03440">
    <property type="entry name" value="hot_dog"/>
    <property type="match status" value="1"/>
</dbReference>
<proteinExistence type="predicted"/>
<evidence type="ECO:0000259" key="1">
    <source>
        <dbReference type="Pfam" id="PF03061"/>
    </source>
</evidence>
<dbReference type="Gene3D" id="3.10.129.10">
    <property type="entry name" value="Hotdog Thioesterase"/>
    <property type="match status" value="1"/>
</dbReference>
<keyword evidence="3" id="KW-1185">Reference proteome</keyword>
<sequence length="130" mass="14174">MTINTHHLASKKLIGTATSLEKNSAIVKLTISPDMIVDTYNLSHGGFVFGLADYAAMLAINKPTVVLGKATTKFIKPVVLNDEVTAFAHVIESSDEKKITVSVIVKNQNQVLVFEGEFVCFVLDKHILES</sequence>
<dbReference type="STRING" id="1736674.APS56_03410"/>
<feature type="domain" description="Thioesterase" evidence="1">
    <location>
        <begin position="44"/>
        <end position="112"/>
    </location>
</feature>
<dbReference type="InterPro" id="IPR006683">
    <property type="entry name" value="Thioestr_dom"/>
</dbReference>
<dbReference type="EMBL" id="CP012898">
    <property type="protein sequence ID" value="ALJ04245.1"/>
    <property type="molecule type" value="Genomic_DNA"/>
</dbReference>
<dbReference type="RefSeq" id="WP_054724780.1">
    <property type="nucleotide sequence ID" value="NZ_CP012898.1"/>
</dbReference>
<dbReference type="GO" id="GO:0016790">
    <property type="term" value="F:thiolester hydrolase activity"/>
    <property type="evidence" value="ECO:0007669"/>
    <property type="project" value="UniProtKB-ARBA"/>
</dbReference>
<dbReference type="InterPro" id="IPR029069">
    <property type="entry name" value="HotDog_dom_sf"/>
</dbReference>
<gene>
    <name evidence="2" type="ORF">APS56_03410</name>
</gene>
<dbReference type="OrthoDB" id="9801625at2"/>
<evidence type="ECO:0000313" key="3">
    <source>
        <dbReference type="Proteomes" id="UP000057981"/>
    </source>
</evidence>
<accession>A0A0P0D912</accession>
<dbReference type="Pfam" id="PF03061">
    <property type="entry name" value="4HBT"/>
    <property type="match status" value="1"/>
</dbReference>
<name>A0A0P0D912_9FLAO</name>
<reference evidence="2 3" key="1">
    <citation type="submission" date="2015-10" db="EMBL/GenBank/DDBJ databases">
        <authorList>
            <person name="Gilbert D.G."/>
        </authorList>
    </citation>
    <scope>NUCLEOTIDE SEQUENCE [LARGE SCALE GENOMIC DNA]</scope>
    <source>
        <strain evidence="3">HZ-22</strain>
    </source>
</reference>
<dbReference type="AlphaFoldDB" id="A0A0P0D912"/>
<protein>
    <submittedName>
        <fullName evidence="2">Thioesterase</fullName>
    </submittedName>
</protein>
<dbReference type="KEGG" id="ahz:APS56_03410"/>
<dbReference type="Proteomes" id="UP000057981">
    <property type="component" value="Chromosome"/>
</dbReference>
<organism evidence="2 3">
    <name type="scientific">Pseudalgibacter alginicilyticus</name>
    <dbReference type="NCBI Taxonomy" id="1736674"/>
    <lineage>
        <taxon>Bacteria</taxon>
        <taxon>Pseudomonadati</taxon>
        <taxon>Bacteroidota</taxon>
        <taxon>Flavobacteriia</taxon>
        <taxon>Flavobacteriales</taxon>
        <taxon>Flavobacteriaceae</taxon>
        <taxon>Pseudalgibacter</taxon>
    </lineage>
</organism>
<evidence type="ECO:0000313" key="2">
    <source>
        <dbReference type="EMBL" id="ALJ04245.1"/>
    </source>
</evidence>